<accession>A0A8J3FSW4</accession>
<feature type="region of interest" description="Disordered" evidence="1">
    <location>
        <begin position="57"/>
        <end position="79"/>
    </location>
</feature>
<sequence length="79" mass="8404">MSDQRWWVACRDAFGRDRAVTVLVDHGQVVLVAPPGETAVLSAQEISRLRVALDQAAGDAPAAGPGRGRRSTPVPRRSA</sequence>
<dbReference type="AlphaFoldDB" id="A0A8J3FSW4"/>
<dbReference type="RefSeq" id="WP_189052758.1">
    <property type="nucleotide sequence ID" value="NZ_BMMK01000001.1"/>
</dbReference>
<comment type="caution">
    <text evidence="2">The sequence shown here is derived from an EMBL/GenBank/DDBJ whole genome shotgun (WGS) entry which is preliminary data.</text>
</comment>
<name>A0A8J3FSW4_9PSEU</name>
<protein>
    <submittedName>
        <fullName evidence="2">Uncharacterized protein</fullName>
    </submittedName>
</protein>
<keyword evidence="3" id="KW-1185">Reference proteome</keyword>
<gene>
    <name evidence="2" type="ORF">GCM10012275_00530</name>
</gene>
<dbReference type="Proteomes" id="UP000637578">
    <property type="component" value="Unassembled WGS sequence"/>
</dbReference>
<evidence type="ECO:0000313" key="2">
    <source>
        <dbReference type="EMBL" id="GGM33036.1"/>
    </source>
</evidence>
<reference evidence="2" key="2">
    <citation type="submission" date="2020-09" db="EMBL/GenBank/DDBJ databases">
        <authorList>
            <person name="Sun Q."/>
            <person name="Zhou Y."/>
        </authorList>
    </citation>
    <scope>NUCLEOTIDE SEQUENCE</scope>
    <source>
        <strain evidence="2">CGMCC 4.5737</strain>
    </source>
</reference>
<dbReference type="EMBL" id="BMMK01000001">
    <property type="protein sequence ID" value="GGM33036.1"/>
    <property type="molecule type" value="Genomic_DNA"/>
</dbReference>
<proteinExistence type="predicted"/>
<evidence type="ECO:0000256" key="1">
    <source>
        <dbReference type="SAM" id="MobiDB-lite"/>
    </source>
</evidence>
<organism evidence="2 3">
    <name type="scientific">Longimycelium tulufanense</name>
    <dbReference type="NCBI Taxonomy" id="907463"/>
    <lineage>
        <taxon>Bacteria</taxon>
        <taxon>Bacillati</taxon>
        <taxon>Actinomycetota</taxon>
        <taxon>Actinomycetes</taxon>
        <taxon>Pseudonocardiales</taxon>
        <taxon>Pseudonocardiaceae</taxon>
        <taxon>Longimycelium</taxon>
    </lineage>
</organism>
<evidence type="ECO:0000313" key="3">
    <source>
        <dbReference type="Proteomes" id="UP000637578"/>
    </source>
</evidence>
<reference evidence="2" key="1">
    <citation type="journal article" date="2014" name="Int. J. Syst. Evol. Microbiol.">
        <title>Complete genome sequence of Corynebacterium casei LMG S-19264T (=DSM 44701T), isolated from a smear-ripened cheese.</title>
        <authorList>
            <consortium name="US DOE Joint Genome Institute (JGI-PGF)"/>
            <person name="Walter F."/>
            <person name="Albersmeier A."/>
            <person name="Kalinowski J."/>
            <person name="Ruckert C."/>
        </authorList>
    </citation>
    <scope>NUCLEOTIDE SEQUENCE</scope>
    <source>
        <strain evidence="2">CGMCC 4.5737</strain>
    </source>
</reference>